<sequence>MMDLCRLCAKRGSQPLAHSLTTLKSSAGMKSLIELCIHGNEPTPASPIFPTSQLISSDDGAKIARDPQSIQATTVQRRDRLEYEEEKCNNNDLDEATTVNEETANQETPNCTEQPGVESRIESNLNQPIEGRANYLRTRTRSATHDESTGAPVKRRKSTVVAQQPSPSRRKQICQVCGKVLSNKATFRVHMKIHTQEKSLTCSICDRRFYVKQQLRIHMESFHEQKEFVCTVCGLKCRWRKSLARHMQLHAENPYKHKCNHCEKAFSRPNQLRIHTMKHTGDRVCCDICGAAYMYVLEALLFT</sequence>
<evidence type="ECO:0000256" key="8">
    <source>
        <dbReference type="SAM" id="MobiDB-lite"/>
    </source>
</evidence>
<dbReference type="SMART" id="SM00355">
    <property type="entry name" value="ZnF_C2H2"/>
    <property type="match status" value="4"/>
</dbReference>
<protein>
    <recommendedName>
        <fullName evidence="9">C2H2-type domain-containing protein</fullName>
    </recommendedName>
</protein>
<reference evidence="11" key="4">
    <citation type="submission" date="2015-06" db="UniProtKB">
        <authorList>
            <consortium name="EnsemblMetazoa"/>
        </authorList>
    </citation>
    <scope>IDENTIFICATION</scope>
</reference>
<dbReference type="GO" id="GO:0000981">
    <property type="term" value="F:DNA-binding transcription factor activity, RNA polymerase II-specific"/>
    <property type="evidence" value="ECO:0007669"/>
    <property type="project" value="TreeGrafter"/>
</dbReference>
<reference evidence="10 12" key="1">
    <citation type="journal article" date="2010" name="BMC Genomics">
        <title>Combination of measures distinguishes pre-miRNAs from other stem-loops in the genome of the newly sequenced Anopheles darlingi.</title>
        <authorList>
            <person name="Mendes N.D."/>
            <person name="Freitas A.T."/>
            <person name="Vasconcelos A.T."/>
            <person name="Sagot M.F."/>
        </authorList>
    </citation>
    <scope>NUCLEOTIDE SEQUENCE</scope>
</reference>
<organism evidence="10">
    <name type="scientific">Anopheles darlingi</name>
    <name type="common">Mosquito</name>
    <dbReference type="NCBI Taxonomy" id="43151"/>
    <lineage>
        <taxon>Eukaryota</taxon>
        <taxon>Metazoa</taxon>
        <taxon>Ecdysozoa</taxon>
        <taxon>Arthropoda</taxon>
        <taxon>Hexapoda</taxon>
        <taxon>Insecta</taxon>
        <taxon>Pterygota</taxon>
        <taxon>Neoptera</taxon>
        <taxon>Endopterygota</taxon>
        <taxon>Diptera</taxon>
        <taxon>Nematocera</taxon>
        <taxon>Culicoidea</taxon>
        <taxon>Culicidae</taxon>
        <taxon>Anophelinae</taxon>
        <taxon>Anopheles</taxon>
    </lineage>
</organism>
<feature type="region of interest" description="Disordered" evidence="8">
    <location>
        <begin position="100"/>
        <end position="119"/>
    </location>
</feature>
<evidence type="ECO:0000259" key="9">
    <source>
        <dbReference type="PROSITE" id="PS50157"/>
    </source>
</evidence>
<dbReference type="Gene3D" id="3.30.160.60">
    <property type="entry name" value="Classic Zinc Finger"/>
    <property type="match status" value="3"/>
</dbReference>
<keyword evidence="4 7" id="KW-0863">Zinc-finger</keyword>
<dbReference type="Proteomes" id="UP000000673">
    <property type="component" value="Unassembled WGS sequence"/>
</dbReference>
<feature type="domain" description="C2H2-type" evidence="9">
    <location>
        <begin position="228"/>
        <end position="255"/>
    </location>
</feature>
<dbReference type="InterPro" id="IPR013087">
    <property type="entry name" value="Znf_C2H2_type"/>
</dbReference>
<evidence type="ECO:0000256" key="4">
    <source>
        <dbReference type="ARBA" id="ARBA00022771"/>
    </source>
</evidence>
<dbReference type="EMBL" id="ADMH02001241">
    <property type="protein sequence ID" value="ETN63535.1"/>
    <property type="molecule type" value="Genomic_DNA"/>
</dbReference>
<feature type="domain" description="C2H2-type" evidence="9">
    <location>
        <begin position="172"/>
        <end position="199"/>
    </location>
</feature>
<dbReference type="HOGENOM" id="CLU_918938_0_0_1"/>
<dbReference type="VEuPathDB" id="VectorBase:ADAR2_003792"/>
<proteinExistence type="predicted"/>
<keyword evidence="5" id="KW-0862">Zinc</keyword>
<dbReference type="GO" id="GO:0005634">
    <property type="term" value="C:nucleus"/>
    <property type="evidence" value="ECO:0007669"/>
    <property type="project" value="UniProtKB-SubCell"/>
</dbReference>
<dbReference type="EnsemblMetazoa" id="ADAC004758-RA">
    <property type="protein sequence ID" value="ADAC004758-PA"/>
    <property type="gene ID" value="ADAC004758"/>
</dbReference>
<dbReference type="VEuPathDB" id="VectorBase:ADAC004758"/>
<keyword evidence="12" id="KW-1185">Reference proteome</keyword>
<evidence type="ECO:0000256" key="6">
    <source>
        <dbReference type="ARBA" id="ARBA00023242"/>
    </source>
</evidence>
<reference evidence="10" key="2">
    <citation type="submission" date="2010-05" db="EMBL/GenBank/DDBJ databases">
        <authorList>
            <person name="Almeida L.G."/>
            <person name="Nicolas M.F."/>
            <person name="Souza R.C."/>
            <person name="Vasconcelos A.T.R."/>
        </authorList>
    </citation>
    <scope>NUCLEOTIDE SEQUENCE</scope>
</reference>
<evidence type="ECO:0000256" key="7">
    <source>
        <dbReference type="PROSITE-ProRule" id="PRU00042"/>
    </source>
</evidence>
<keyword evidence="3" id="KW-0677">Repeat</keyword>
<gene>
    <name evidence="10" type="ORF">AND_004758</name>
</gene>
<evidence type="ECO:0000313" key="12">
    <source>
        <dbReference type="Proteomes" id="UP000000673"/>
    </source>
</evidence>
<keyword evidence="2" id="KW-0479">Metal-binding</keyword>
<dbReference type="Pfam" id="PF00096">
    <property type="entry name" value="zf-C2H2"/>
    <property type="match status" value="3"/>
</dbReference>
<dbReference type="FunFam" id="3.30.160.60:FF:000446">
    <property type="entry name" value="Zinc finger protein"/>
    <property type="match status" value="1"/>
</dbReference>
<feature type="domain" description="C2H2-type" evidence="9">
    <location>
        <begin position="200"/>
        <end position="228"/>
    </location>
</feature>
<reference evidence="10" key="3">
    <citation type="journal article" date="2013" name="Nucleic Acids Res.">
        <title>The genome of Anopheles darlingi, the main neotropical malaria vector.</title>
        <authorList>
            <person name="Marinotti O."/>
            <person name="Cerqueira G.C."/>
            <person name="de Almeida L.G."/>
            <person name="Ferro M.I."/>
            <person name="Loreto E.L."/>
            <person name="Zaha A."/>
            <person name="Teixeira S.M."/>
            <person name="Wespiser A.R."/>
            <person name="Almeida E Silva A."/>
            <person name="Schlindwein A.D."/>
            <person name="Pacheco A.C."/>
            <person name="Silva A.L."/>
            <person name="Graveley B.R."/>
            <person name="Walenz B.P."/>
            <person name="Lima Bde A."/>
            <person name="Ribeiro C.A."/>
            <person name="Nunes-Silva C.G."/>
            <person name="de Carvalho C.R."/>
            <person name="Soares C.M."/>
            <person name="de Menezes C.B."/>
            <person name="Matiolli C."/>
            <person name="Caffrey D."/>
            <person name="Araujo D.A."/>
            <person name="de Oliveira D.M."/>
            <person name="Golenbock D."/>
            <person name="Grisard E.C."/>
            <person name="Fantinatti-Garboggini F."/>
            <person name="de Carvalho F.M."/>
            <person name="Barcellos F.G."/>
            <person name="Prosdocimi F."/>
            <person name="May G."/>
            <person name="Azevedo Junior G.M."/>
            <person name="Guimaraes G.M."/>
            <person name="Goldman G.H."/>
            <person name="Padilha I.Q."/>
            <person name="Batista Jda S."/>
            <person name="Ferro J.A."/>
            <person name="Ribeiro J.M."/>
            <person name="Fietto J.L."/>
            <person name="Dabbas K.M."/>
            <person name="Cerdeira L."/>
            <person name="Agnez-Lima L.F."/>
            <person name="Brocchi M."/>
            <person name="de Carvalho M.O."/>
            <person name="Teixeira Mde M."/>
            <person name="Diniz Maia Mde M."/>
            <person name="Goldman M.H."/>
            <person name="Cruz Schneider M.P."/>
            <person name="Felipe M.S."/>
            <person name="Hungria M."/>
            <person name="Nicolas M.F."/>
            <person name="Pereira M."/>
            <person name="Montes M.A."/>
            <person name="Cantao M.E."/>
            <person name="Vincentz M."/>
            <person name="Rafael M.S."/>
            <person name="Silverman N."/>
            <person name="Stoco P.H."/>
            <person name="Souza R.C."/>
            <person name="Vicentini R."/>
            <person name="Gazzinelli R.T."/>
            <person name="Neves Rde O."/>
            <person name="Silva R."/>
            <person name="Astolfi-Filho S."/>
            <person name="Maciel T.E."/>
            <person name="Urmenyi T.P."/>
            <person name="Tadei W.P."/>
            <person name="Camargo E.P."/>
            <person name="de Vasconcelos A.T."/>
        </authorList>
    </citation>
    <scope>NUCLEOTIDE SEQUENCE</scope>
</reference>
<evidence type="ECO:0000256" key="1">
    <source>
        <dbReference type="ARBA" id="ARBA00004123"/>
    </source>
</evidence>
<dbReference type="GO" id="GO:0008270">
    <property type="term" value="F:zinc ion binding"/>
    <property type="evidence" value="ECO:0007669"/>
    <property type="project" value="UniProtKB-KW"/>
</dbReference>
<feature type="domain" description="C2H2-type" evidence="9">
    <location>
        <begin position="257"/>
        <end position="284"/>
    </location>
</feature>
<dbReference type="InterPro" id="IPR036236">
    <property type="entry name" value="Znf_C2H2_sf"/>
</dbReference>
<evidence type="ECO:0000313" key="10">
    <source>
        <dbReference type="EMBL" id="ETN63535.1"/>
    </source>
</evidence>
<comment type="subcellular location">
    <subcellularLocation>
        <location evidence="1">Nucleus</location>
    </subcellularLocation>
</comment>
<dbReference type="PANTHER" id="PTHR24394:SF29">
    <property type="entry name" value="MYONEURIN"/>
    <property type="match status" value="1"/>
</dbReference>
<dbReference type="PROSITE" id="PS00028">
    <property type="entry name" value="ZINC_FINGER_C2H2_1"/>
    <property type="match status" value="3"/>
</dbReference>
<evidence type="ECO:0000256" key="3">
    <source>
        <dbReference type="ARBA" id="ARBA00022737"/>
    </source>
</evidence>
<evidence type="ECO:0000313" key="11">
    <source>
        <dbReference type="EnsemblMetazoa" id="ADAC004758-PA"/>
    </source>
</evidence>
<dbReference type="eggNOG" id="KOG1721">
    <property type="taxonomic scope" value="Eukaryota"/>
</dbReference>
<dbReference type="STRING" id="43151.W5JKU8"/>
<feature type="region of interest" description="Disordered" evidence="8">
    <location>
        <begin position="139"/>
        <end position="167"/>
    </location>
</feature>
<accession>W5JKU8</accession>
<evidence type="ECO:0000256" key="5">
    <source>
        <dbReference type="ARBA" id="ARBA00022833"/>
    </source>
</evidence>
<dbReference type="PROSITE" id="PS50157">
    <property type="entry name" value="ZINC_FINGER_C2H2_2"/>
    <property type="match status" value="4"/>
</dbReference>
<feature type="compositionally biased region" description="Polar residues" evidence="8">
    <location>
        <begin position="100"/>
        <end position="113"/>
    </location>
</feature>
<dbReference type="SUPFAM" id="SSF57667">
    <property type="entry name" value="beta-beta-alpha zinc fingers"/>
    <property type="match status" value="2"/>
</dbReference>
<dbReference type="PANTHER" id="PTHR24394">
    <property type="entry name" value="ZINC FINGER PROTEIN"/>
    <property type="match status" value="1"/>
</dbReference>
<evidence type="ECO:0000256" key="2">
    <source>
        <dbReference type="ARBA" id="ARBA00022723"/>
    </source>
</evidence>
<dbReference type="OMA" id="RIHMESF"/>
<keyword evidence="6" id="KW-0539">Nucleus</keyword>
<dbReference type="AlphaFoldDB" id="W5JKU8"/>
<name>W5JKU8_ANODA</name>